<proteinExistence type="predicted"/>
<reference evidence="5" key="1">
    <citation type="submission" date="2022-11" db="EMBL/GenBank/DDBJ databases">
        <title>blaNDM-1 and qnrB1 co-producing ST413 Enterobacter.</title>
        <authorList>
            <person name="Halder G."/>
            <person name="Chaudhuri B."/>
            <person name="Dutta S."/>
        </authorList>
    </citation>
    <scope>NUCLEOTIDE SEQUENCE</scope>
    <source>
        <strain evidence="5">PEER684</strain>
    </source>
</reference>
<dbReference type="SUPFAM" id="SSF48008">
    <property type="entry name" value="GntR ligand-binding domain-like"/>
    <property type="match status" value="1"/>
</dbReference>
<dbReference type="SUPFAM" id="SSF46785">
    <property type="entry name" value="Winged helix' DNA-binding domain"/>
    <property type="match status" value="1"/>
</dbReference>
<dbReference type="GO" id="GO:0003677">
    <property type="term" value="F:DNA binding"/>
    <property type="evidence" value="ECO:0007669"/>
    <property type="project" value="UniProtKB-KW"/>
</dbReference>
<dbReference type="Gene3D" id="1.20.120.530">
    <property type="entry name" value="GntR ligand-binding domain-like"/>
    <property type="match status" value="1"/>
</dbReference>
<dbReference type="InterPro" id="IPR036390">
    <property type="entry name" value="WH_DNA-bd_sf"/>
</dbReference>
<dbReference type="InterPro" id="IPR011711">
    <property type="entry name" value="GntR_C"/>
</dbReference>
<evidence type="ECO:0000256" key="1">
    <source>
        <dbReference type="ARBA" id="ARBA00023015"/>
    </source>
</evidence>
<dbReference type="InterPro" id="IPR036388">
    <property type="entry name" value="WH-like_DNA-bd_sf"/>
</dbReference>
<dbReference type="PANTHER" id="PTHR43537">
    <property type="entry name" value="TRANSCRIPTIONAL REGULATOR, GNTR FAMILY"/>
    <property type="match status" value="1"/>
</dbReference>
<organism evidence="5 6">
    <name type="scientific">Enterobacter sichuanensis</name>
    <dbReference type="NCBI Taxonomy" id="2071710"/>
    <lineage>
        <taxon>Bacteria</taxon>
        <taxon>Pseudomonadati</taxon>
        <taxon>Pseudomonadota</taxon>
        <taxon>Gammaproteobacteria</taxon>
        <taxon>Enterobacterales</taxon>
        <taxon>Enterobacteriaceae</taxon>
        <taxon>Enterobacter</taxon>
        <taxon>Enterobacter cloacae complex</taxon>
    </lineage>
</organism>
<keyword evidence="3" id="KW-0804">Transcription</keyword>
<dbReference type="RefSeq" id="WP_080337402.1">
    <property type="nucleotide sequence ID" value="NZ_JACWFD010000004.1"/>
</dbReference>
<dbReference type="PROSITE" id="PS50949">
    <property type="entry name" value="HTH_GNTR"/>
    <property type="match status" value="1"/>
</dbReference>
<feature type="domain" description="HTH gntR-type" evidence="4">
    <location>
        <begin position="15"/>
        <end position="82"/>
    </location>
</feature>
<keyword evidence="1" id="KW-0805">Transcription regulation</keyword>
<dbReference type="Proteomes" id="UP001185068">
    <property type="component" value="Unassembled WGS sequence"/>
</dbReference>
<dbReference type="EMBL" id="JALLIR010000001">
    <property type="protein sequence ID" value="MDR9946678.1"/>
    <property type="molecule type" value="Genomic_DNA"/>
</dbReference>
<evidence type="ECO:0000256" key="3">
    <source>
        <dbReference type="ARBA" id="ARBA00023163"/>
    </source>
</evidence>
<gene>
    <name evidence="5" type="ORF">MX989_11390</name>
</gene>
<evidence type="ECO:0000313" key="5">
    <source>
        <dbReference type="EMBL" id="MDR9946678.1"/>
    </source>
</evidence>
<sequence length="224" mass="25382">MNRLDLDHLEKAQRVSLTMQVELSLKGALITGSLKPGARLITKEIADKLGTSITPVREALLRLVSSGALHATPAQAFLVPEVTLERYNEINAIRKQLEPMAVAAACQNMSDTKLETLRKMSDAFHEAMRNGHVQQALHANRVLRFTLYQYAEMPTLNALIEQLWVRIGPCMNYLHQELNDIKASTYHYDELLTALERRDVEASQKAIDKLIDEANTLLQRQYFN</sequence>
<dbReference type="InterPro" id="IPR008920">
    <property type="entry name" value="TF_FadR/GntR_C"/>
</dbReference>
<dbReference type="SMART" id="SM00895">
    <property type="entry name" value="FCD"/>
    <property type="match status" value="1"/>
</dbReference>
<accession>A0AAE4DW20</accession>
<dbReference type="InterPro" id="IPR000524">
    <property type="entry name" value="Tscrpt_reg_HTH_GntR"/>
</dbReference>
<dbReference type="NCBIfam" id="NF008504">
    <property type="entry name" value="PRK11414.1"/>
    <property type="match status" value="1"/>
</dbReference>
<dbReference type="PANTHER" id="PTHR43537:SF39">
    <property type="entry name" value="HTH-TYPE TRANSCRIPTIONAL REGULATOR MCBR"/>
    <property type="match status" value="1"/>
</dbReference>
<protein>
    <submittedName>
        <fullName evidence="5">GntR family transcriptional regulator</fullName>
    </submittedName>
</protein>
<evidence type="ECO:0000256" key="2">
    <source>
        <dbReference type="ARBA" id="ARBA00023125"/>
    </source>
</evidence>
<evidence type="ECO:0000259" key="4">
    <source>
        <dbReference type="PROSITE" id="PS50949"/>
    </source>
</evidence>
<evidence type="ECO:0000313" key="6">
    <source>
        <dbReference type="Proteomes" id="UP001185068"/>
    </source>
</evidence>
<dbReference type="Gene3D" id="1.10.10.10">
    <property type="entry name" value="Winged helix-like DNA-binding domain superfamily/Winged helix DNA-binding domain"/>
    <property type="match status" value="1"/>
</dbReference>
<dbReference type="SMART" id="SM00345">
    <property type="entry name" value="HTH_GNTR"/>
    <property type="match status" value="1"/>
</dbReference>
<comment type="caution">
    <text evidence="5">The sequence shown here is derived from an EMBL/GenBank/DDBJ whole genome shotgun (WGS) entry which is preliminary data.</text>
</comment>
<name>A0AAE4DW20_9ENTR</name>
<dbReference type="Pfam" id="PF07729">
    <property type="entry name" value="FCD"/>
    <property type="match status" value="1"/>
</dbReference>
<dbReference type="GO" id="GO:0003700">
    <property type="term" value="F:DNA-binding transcription factor activity"/>
    <property type="evidence" value="ECO:0007669"/>
    <property type="project" value="InterPro"/>
</dbReference>
<dbReference type="AlphaFoldDB" id="A0AAE4DW20"/>
<keyword evidence="2" id="KW-0238">DNA-binding</keyword>
<dbReference type="Pfam" id="PF00392">
    <property type="entry name" value="GntR"/>
    <property type="match status" value="1"/>
</dbReference>